<comment type="caution">
    <text evidence="2">The sequence shown here is derived from an EMBL/GenBank/DDBJ whole genome shotgun (WGS) entry which is preliminary data.</text>
</comment>
<dbReference type="InterPro" id="IPR039448">
    <property type="entry name" value="Beta_helix"/>
</dbReference>
<feature type="domain" description="Right handed beta helix" evidence="1">
    <location>
        <begin position="96"/>
        <end position="230"/>
    </location>
</feature>
<evidence type="ECO:0000313" key="2">
    <source>
        <dbReference type="EMBL" id="GAG50577.1"/>
    </source>
</evidence>
<dbReference type="InterPro" id="IPR012334">
    <property type="entry name" value="Pectin_lyas_fold"/>
</dbReference>
<proteinExistence type="predicted"/>
<feature type="non-terminal residue" evidence="2">
    <location>
        <position position="237"/>
    </location>
</feature>
<gene>
    <name evidence="2" type="ORF">S01H1_75613</name>
</gene>
<feature type="non-terminal residue" evidence="2">
    <location>
        <position position="1"/>
    </location>
</feature>
<organism evidence="2">
    <name type="scientific">marine sediment metagenome</name>
    <dbReference type="NCBI Taxonomy" id="412755"/>
    <lineage>
        <taxon>unclassified sequences</taxon>
        <taxon>metagenomes</taxon>
        <taxon>ecological metagenomes</taxon>
    </lineage>
</organism>
<dbReference type="EMBL" id="BARS01050681">
    <property type="protein sequence ID" value="GAG50577.1"/>
    <property type="molecule type" value="Genomic_DNA"/>
</dbReference>
<accession>X0YVA3</accession>
<dbReference type="InterPro" id="IPR011050">
    <property type="entry name" value="Pectin_lyase_fold/virulence"/>
</dbReference>
<evidence type="ECO:0000259" key="1">
    <source>
        <dbReference type="Pfam" id="PF13229"/>
    </source>
</evidence>
<protein>
    <recommendedName>
        <fullName evidence="1">Right handed beta helix domain-containing protein</fullName>
    </recommendedName>
</protein>
<name>X0YVA3_9ZZZZ</name>
<reference evidence="2" key="1">
    <citation type="journal article" date="2014" name="Front. Microbiol.">
        <title>High frequency of phylogenetically diverse reductive dehalogenase-homologous genes in deep subseafloor sedimentary metagenomes.</title>
        <authorList>
            <person name="Kawai M."/>
            <person name="Futagami T."/>
            <person name="Toyoda A."/>
            <person name="Takaki Y."/>
            <person name="Nishi S."/>
            <person name="Hori S."/>
            <person name="Arai W."/>
            <person name="Tsubouchi T."/>
            <person name="Morono Y."/>
            <person name="Uchiyama I."/>
            <person name="Ito T."/>
            <person name="Fujiyama A."/>
            <person name="Inagaki F."/>
            <person name="Takami H."/>
        </authorList>
    </citation>
    <scope>NUCLEOTIDE SEQUENCE</scope>
    <source>
        <strain evidence="2">Expedition CK06-06</strain>
    </source>
</reference>
<dbReference type="SUPFAM" id="SSF51126">
    <property type="entry name" value="Pectin lyase-like"/>
    <property type="match status" value="1"/>
</dbReference>
<dbReference type="Pfam" id="PF13229">
    <property type="entry name" value="Beta_helix"/>
    <property type="match status" value="1"/>
</dbReference>
<dbReference type="AlphaFoldDB" id="X0YVA3"/>
<sequence>DQGAAAFTASQYIRVYAGTYDENVVPNSSLTPNLTHGYLLVIEGDPADDRENIKIDPAAGHGISAGCDQILVRHLWVDVTGSSYCLYSNTLCHVSEVLDCKLTAVASTGAVRCEYGVRIEGCEITLSGDGRAVYSSYSGYTIKACKITGPGKATSTMPAIQVNADKTPPLMTIEGTVISGFECGMYVIDNRTNGVRVLNTTFHDCVVGIKTYKATCSPEEVVDCVFKDCTYIYQVGA</sequence>
<dbReference type="Gene3D" id="2.160.20.10">
    <property type="entry name" value="Single-stranded right-handed beta-helix, Pectin lyase-like"/>
    <property type="match status" value="1"/>
</dbReference>